<evidence type="ECO:0000313" key="2">
    <source>
        <dbReference type="Proteomes" id="UP001598112"/>
    </source>
</evidence>
<dbReference type="EMBL" id="JBBKXY010000001">
    <property type="protein sequence ID" value="MFD3292407.1"/>
    <property type="molecule type" value="Genomic_DNA"/>
</dbReference>
<organism evidence="1 2">
    <name type="scientific">Aquirufa originis</name>
    <dbReference type="NCBI Taxonomy" id="3096514"/>
    <lineage>
        <taxon>Bacteria</taxon>
        <taxon>Pseudomonadati</taxon>
        <taxon>Bacteroidota</taxon>
        <taxon>Cytophagia</taxon>
        <taxon>Cytophagales</taxon>
        <taxon>Flectobacillaceae</taxon>
        <taxon>Aquirufa</taxon>
    </lineage>
</organism>
<dbReference type="Proteomes" id="UP001598112">
    <property type="component" value="Unassembled WGS sequence"/>
</dbReference>
<protein>
    <submittedName>
        <fullName evidence="1">Uncharacterized protein</fullName>
    </submittedName>
</protein>
<accession>A0ABW6D5A3</accession>
<dbReference type="InterPro" id="IPR045571">
    <property type="entry name" value="DUF5907"/>
</dbReference>
<keyword evidence="2" id="KW-1185">Reference proteome</keyword>
<name>A0ABW6D5A3_9BACT</name>
<comment type="caution">
    <text evidence="1">The sequence shown here is derived from an EMBL/GenBank/DDBJ whole genome shotgun (WGS) entry which is preliminary data.</text>
</comment>
<proteinExistence type="predicted"/>
<sequence>MYKIFYTILFIGISLVSFGQKTGINYQAVILDPNPISMPGNNYNGQPLANTAIQLRFSLLSGTRVDYQETQSFQTDEYGLINVVIGKGIKISTSSFDDILWTDTLKTLQVEVKFPSASIYTEISRSSLHYSPYALYAKSVDYLNVKGTPTKLSAFQNDAGLLNQTDLTALRLEIKNQIDQIILNDVPLASAILPGKIKLSGDLSGLATAPLIKENAITPEKIINGAVHSSKLRDSSVVDQKIAFGINPAKVGLELVDNTSDLDKPISHATQFALDTKATSSALALKANTSDLDLKAPLASPTFTGNVSGITAAMIGLSDVNNTTDAAKPISTATQAALNLKGTVKKVNGISPDVNGNVVISLGRNYTGLYNGGVFVTSAPPVDGDVFIVSTDPVGANNGRTFIYLNPDWNEITNNIGTTDARYVQLAGSTMQGDLLFPSGKKITLTDLPTISTDAANKEYVDASKTLDATTLLNGKIRLAGDLTGTAASPEIAVGVITNAKIASGISASKVGLGNVDNTSDLAKPISTATQTALDLKASITSVNLKANTTDLALKADISDVNLKAPIASPTFTGTVSGITSSMVGLSNVNNTSDLAKPISTATQSALDLKATNTDLALKANETDLALKADIADLNLKAPIASPTFTGNVSGISSSMVGLGNVNNTTDLTKPISTATQTALNLKANITDLEAGLAIKAGTASPTFTGIVSGITASMVGLGNVNNTSDANKPISTATQTALDLKGTVKKVNGVSPNAAGEIAISLGRNYTGVYNNGTFTTSGTPVEGDIFIVSGDPTGSNNGRTFIYVSTVWNEITNNIGTTDARYVQLAGSTMQGNLIFPTSKKITLTDLPALSTDATNKAYVDASITIDATSLVNGKIRLGGDLSGTADSPSIASGAITDAKVAIGINPTKVGLGNVNNTSDLLKPISTATQTALDTKASSASLALKAPLDAPTFTGTVSGITKTMVGLGNVDNTTDALKPISSATQAAMDLKASITALNLKANATDLALKADITDLNLKAPIASPTFTGLVSGISKAMVGLTNVDNTTDLLKPISTATQTALNLKASLTGIETLTNKTLTAPTLTSPVLGTPASGTATNLTGLPLTTGVTGTLAVGNGGTGASTITGIVKGNGTSAMTAAVQGTDFSLVREVSDEYTATLGQTAFTLTQTKSSNALIKLYINGVRISKTAFSISGTTFTYIPANNDAYTLLAGDRIQIDYFY</sequence>
<dbReference type="RefSeq" id="WP_377977787.1">
    <property type="nucleotide sequence ID" value="NZ_JBBKXY010000001.1"/>
</dbReference>
<reference evidence="1 2" key="1">
    <citation type="submission" date="2024-03" db="EMBL/GenBank/DDBJ databases">
        <title>Aquirufa genome sequencing.</title>
        <authorList>
            <person name="Pitt A."/>
            <person name="Hahn M.W."/>
        </authorList>
    </citation>
    <scope>NUCLEOTIDE SEQUENCE [LARGE SCALE GENOMIC DNA]</scope>
    <source>
        <strain evidence="1 2">KTFRIE-69F</strain>
    </source>
</reference>
<evidence type="ECO:0000313" key="1">
    <source>
        <dbReference type="EMBL" id="MFD3292407.1"/>
    </source>
</evidence>
<dbReference type="Pfam" id="PF19264">
    <property type="entry name" value="DUF5907"/>
    <property type="match status" value="3"/>
</dbReference>
<gene>
    <name evidence="1" type="ORF">SKC35_01780</name>
</gene>